<keyword evidence="4" id="KW-0560">Oxidoreductase</keyword>
<dbReference type="InterPro" id="IPR006311">
    <property type="entry name" value="TAT_signal"/>
</dbReference>
<dbReference type="EMBL" id="AP025564">
    <property type="protein sequence ID" value="BDE94824.1"/>
    <property type="molecule type" value="Genomic_DNA"/>
</dbReference>
<dbReference type="InterPro" id="IPR003953">
    <property type="entry name" value="FAD-dep_OxRdtase_2_FAD-bd"/>
</dbReference>
<keyword evidence="3" id="KW-0274">FAD</keyword>
<evidence type="ECO:0000256" key="5">
    <source>
        <dbReference type="SAM" id="MobiDB-lite"/>
    </source>
</evidence>
<feature type="domain" description="FAD-dependent oxidoreductase 2 FAD-binding" evidence="6">
    <location>
        <begin position="62"/>
        <end position="497"/>
    </location>
</feature>
<dbReference type="SUPFAM" id="SSF51905">
    <property type="entry name" value="FAD/NAD(P)-binding domain"/>
    <property type="match status" value="1"/>
</dbReference>
<feature type="region of interest" description="Disordered" evidence="5">
    <location>
        <begin position="32"/>
        <end position="53"/>
    </location>
</feature>
<dbReference type="PANTHER" id="PTHR43400">
    <property type="entry name" value="FUMARATE REDUCTASE"/>
    <property type="match status" value="1"/>
</dbReference>
<reference evidence="7 8" key="1">
    <citation type="submission" date="2022-01" db="EMBL/GenBank/DDBJ databases">
        <title>Novel bile acid biosynthetic pathways are enriched in the microbiome of centenarians.</title>
        <authorList>
            <person name="Sato Y."/>
            <person name="Atarashi K."/>
            <person name="Plichta R.D."/>
            <person name="Arai Y."/>
            <person name="Sasajima S."/>
            <person name="Kearney M.S."/>
            <person name="Suda W."/>
            <person name="Takeshita K."/>
            <person name="Sasaki T."/>
            <person name="Okamoto S."/>
            <person name="Skelly N.A."/>
            <person name="Okamura Y."/>
            <person name="Vlamakis H."/>
            <person name="Li Y."/>
            <person name="Tanoue T."/>
            <person name="Takei H."/>
            <person name="Nittono H."/>
            <person name="Narushima S."/>
            <person name="Irie J."/>
            <person name="Itoh H."/>
            <person name="Moriya K."/>
            <person name="Sugiura Y."/>
            <person name="Suematsu M."/>
            <person name="Moritoki N."/>
            <person name="Shibata S."/>
            <person name="Littman R.D."/>
            <person name="Fischbach A.M."/>
            <person name="Uwamino Y."/>
            <person name="Inoue T."/>
            <person name="Honda A."/>
            <person name="Hattori M."/>
            <person name="Murai T."/>
            <person name="Xavier J.R."/>
            <person name="Hirose N."/>
            <person name="Honda K."/>
        </authorList>
    </citation>
    <scope>NUCLEOTIDE SEQUENCE [LARGE SCALE GENOMIC DNA]</scope>
    <source>
        <strain evidence="7 8">CE91-St30</strain>
    </source>
</reference>
<dbReference type="InterPro" id="IPR019546">
    <property type="entry name" value="TAT_signal_bac_arc"/>
</dbReference>
<name>A0ABN6MB55_9ACTN</name>
<dbReference type="PRINTS" id="PR00411">
    <property type="entry name" value="PNDRDTASEI"/>
</dbReference>
<protein>
    <submittedName>
        <fullName evidence="7">FAD-binding dehydrogenase</fullName>
    </submittedName>
</protein>
<dbReference type="InterPro" id="IPR050315">
    <property type="entry name" value="FAD-oxidoreductase_2"/>
</dbReference>
<evidence type="ECO:0000259" key="6">
    <source>
        <dbReference type="Pfam" id="PF00890"/>
    </source>
</evidence>
<dbReference type="Proteomes" id="UP001320544">
    <property type="component" value="Chromosome"/>
</dbReference>
<comment type="cofactor">
    <cofactor evidence="1">
        <name>FAD</name>
        <dbReference type="ChEBI" id="CHEBI:57692"/>
    </cofactor>
</comment>
<proteinExistence type="predicted"/>
<dbReference type="Gene3D" id="3.90.700.10">
    <property type="entry name" value="Succinate dehydrogenase/fumarate reductase flavoprotein, catalytic domain"/>
    <property type="match status" value="1"/>
</dbReference>
<dbReference type="NCBIfam" id="TIGR01409">
    <property type="entry name" value="TAT_signal_seq"/>
    <property type="match status" value="1"/>
</dbReference>
<evidence type="ECO:0000313" key="8">
    <source>
        <dbReference type="Proteomes" id="UP001320544"/>
    </source>
</evidence>
<dbReference type="SUPFAM" id="SSF56425">
    <property type="entry name" value="Succinate dehydrogenase/fumarate reductase flavoprotein, catalytic domain"/>
    <property type="match status" value="1"/>
</dbReference>
<dbReference type="PROSITE" id="PS51318">
    <property type="entry name" value="TAT"/>
    <property type="match status" value="1"/>
</dbReference>
<gene>
    <name evidence="7" type="ORF">CE91St30_01570</name>
</gene>
<dbReference type="RefSeq" id="WP_102379379.1">
    <property type="nucleotide sequence ID" value="NZ_AP025564.1"/>
</dbReference>
<organism evidence="7 8">
    <name type="scientific">Raoultibacter timonensis</name>
    <dbReference type="NCBI Taxonomy" id="1907662"/>
    <lineage>
        <taxon>Bacteria</taxon>
        <taxon>Bacillati</taxon>
        <taxon>Actinomycetota</taxon>
        <taxon>Coriobacteriia</taxon>
        <taxon>Eggerthellales</taxon>
        <taxon>Eggerthellaceae</taxon>
        <taxon>Raoultibacter</taxon>
    </lineage>
</organism>
<evidence type="ECO:0000313" key="7">
    <source>
        <dbReference type="EMBL" id="BDE94824.1"/>
    </source>
</evidence>
<keyword evidence="8" id="KW-1185">Reference proteome</keyword>
<dbReference type="InterPro" id="IPR036188">
    <property type="entry name" value="FAD/NAD-bd_sf"/>
</dbReference>
<dbReference type="Pfam" id="PF00890">
    <property type="entry name" value="FAD_binding_2"/>
    <property type="match status" value="1"/>
</dbReference>
<dbReference type="InterPro" id="IPR027477">
    <property type="entry name" value="Succ_DH/fumarate_Rdtase_cat_sf"/>
</dbReference>
<feature type="compositionally biased region" description="Basic and acidic residues" evidence="5">
    <location>
        <begin position="34"/>
        <end position="44"/>
    </location>
</feature>
<dbReference type="PROSITE" id="PS51257">
    <property type="entry name" value="PROKAR_LIPOPROTEIN"/>
    <property type="match status" value="1"/>
</dbReference>
<sequence>MGKKNMSRRGFLGLTAAGAALGVAGLAGCSPAGSEDKPVAKGSDEGSSTYEPGEIAETIDADIVVVGLGMSGLAAAVQAANNGDRVVGIEATNTTGGNGIGVEGIFAVGTQLQKEAGIEVTPVEIIQTEMEEAQMVTNGALWNRFINASGDNVEWLIEQGVKFSGMVDDYLGSGIVSCFHWFEGDVASVGYVPHMTARAEELGVDVRLETSAKQLIMSDGKVAGLFAEDSDGNTLRINAKAVILATGGFAQNQELMEERGWNWDNIVYGGTPGHNGDGLKMAFDVGARSFVNNSTFNSTNICGRGDTFAWKADTFTSVFCGAGMFGTGGAQLWVNEDGERFICEDFAKDNFEMQCVPAMTHRAMYSVFDRAILEAGLAGDPDMLEFVDTDPEDDLCKADTVAELAAYFGVDAAALQASVDRYNELCEKGADADFGKPAEAMVPISTPPFYMAKLNQYFLMSVGGIECDINAQVVDQNKEPIAGLYAVGTDGCMLYRNIYTINVGGTCNGNNVNSGRTAANHAHEYLAS</sequence>
<keyword evidence="2" id="KW-0285">Flavoprotein</keyword>
<dbReference type="Gene3D" id="3.50.50.60">
    <property type="entry name" value="FAD/NAD(P)-binding domain"/>
    <property type="match status" value="1"/>
</dbReference>
<evidence type="ECO:0000256" key="1">
    <source>
        <dbReference type="ARBA" id="ARBA00001974"/>
    </source>
</evidence>
<accession>A0ABN6MB55</accession>
<evidence type="ECO:0000256" key="2">
    <source>
        <dbReference type="ARBA" id="ARBA00022630"/>
    </source>
</evidence>
<evidence type="ECO:0000256" key="3">
    <source>
        <dbReference type="ARBA" id="ARBA00022827"/>
    </source>
</evidence>
<evidence type="ECO:0000256" key="4">
    <source>
        <dbReference type="ARBA" id="ARBA00023002"/>
    </source>
</evidence>
<dbReference type="PANTHER" id="PTHR43400:SF10">
    <property type="entry name" value="3-OXOSTEROID 1-DEHYDROGENASE"/>
    <property type="match status" value="1"/>
</dbReference>